<evidence type="ECO:0000313" key="2">
    <source>
        <dbReference type="EMBL" id="KAK7035913.1"/>
    </source>
</evidence>
<protein>
    <submittedName>
        <fullName evidence="2">Uncharacterized protein</fullName>
    </submittedName>
</protein>
<dbReference type="EMBL" id="JAWWNJ010000019">
    <property type="protein sequence ID" value="KAK7035913.1"/>
    <property type="molecule type" value="Genomic_DNA"/>
</dbReference>
<name>A0AAW0CA85_9AGAR</name>
<comment type="caution">
    <text evidence="2">The sequence shown here is derived from an EMBL/GenBank/DDBJ whole genome shotgun (WGS) entry which is preliminary data.</text>
</comment>
<feature type="compositionally biased region" description="Polar residues" evidence="1">
    <location>
        <begin position="401"/>
        <end position="411"/>
    </location>
</feature>
<evidence type="ECO:0000256" key="1">
    <source>
        <dbReference type="SAM" id="MobiDB-lite"/>
    </source>
</evidence>
<organism evidence="2 3">
    <name type="scientific">Favolaschia claudopus</name>
    <dbReference type="NCBI Taxonomy" id="2862362"/>
    <lineage>
        <taxon>Eukaryota</taxon>
        <taxon>Fungi</taxon>
        <taxon>Dikarya</taxon>
        <taxon>Basidiomycota</taxon>
        <taxon>Agaricomycotina</taxon>
        <taxon>Agaricomycetes</taxon>
        <taxon>Agaricomycetidae</taxon>
        <taxon>Agaricales</taxon>
        <taxon>Marasmiineae</taxon>
        <taxon>Mycenaceae</taxon>
        <taxon>Favolaschia</taxon>
    </lineage>
</organism>
<feature type="compositionally biased region" description="Basic and acidic residues" evidence="1">
    <location>
        <begin position="126"/>
        <end position="140"/>
    </location>
</feature>
<feature type="compositionally biased region" description="Polar residues" evidence="1">
    <location>
        <begin position="256"/>
        <end position="299"/>
    </location>
</feature>
<feature type="non-terminal residue" evidence="2">
    <location>
        <position position="411"/>
    </location>
</feature>
<keyword evidence="3" id="KW-1185">Reference proteome</keyword>
<dbReference type="AlphaFoldDB" id="A0AAW0CA85"/>
<feature type="compositionally biased region" description="Basic and acidic residues" evidence="1">
    <location>
        <begin position="361"/>
        <end position="388"/>
    </location>
</feature>
<feature type="compositionally biased region" description="Basic and acidic residues" evidence="1">
    <location>
        <begin position="49"/>
        <end position="61"/>
    </location>
</feature>
<accession>A0AAW0CA85</accession>
<gene>
    <name evidence="2" type="ORF">R3P38DRAFT_3350926</name>
</gene>
<sequence length="411" mass="44507">MPPRPSVDRDSTVPYEPLRASVLDVFEQLGAFDDDSGIVDLIFPELQEQKENRRTRVKLTEVFDPEPEPETPRKQPRTSRFFRLGTRSRSKSRTKKESKETPVPPPVPAPAKESKKLKKSTSSPNLRKEAVEGKEQKEDIPPTPISSPVKHSATTPEHKSRRRSLFPRKAPATSLDQPRPSISDEDWQQITITGSIADYDVNNPFLGKDPNGNPIQDASPAKRDGPQKYFSRFTHGFARSTSTPTSPTREHGPSPLSAQSAPTSPSPEKTATPTGSTAGHTPEQSSSATVSPPASDPTTPTGPYPSQPSPFVPAPASPVGSSHSNASTSTLPAVPRSADSDKQQLPPDSSDVAQETEGAQTDDRLETTSQIDHVRKSLSDISEGEHSESSTLSMSDRRDSQVSASTPEATE</sequence>
<feature type="compositionally biased region" description="Pro residues" evidence="1">
    <location>
        <begin position="300"/>
        <end position="316"/>
    </location>
</feature>
<reference evidence="2 3" key="1">
    <citation type="journal article" date="2024" name="J Genomics">
        <title>Draft genome sequencing and assembly of Favolaschia claudopus CIRM-BRFM 2984 isolated from oak limbs.</title>
        <authorList>
            <person name="Navarro D."/>
            <person name="Drula E."/>
            <person name="Chaduli D."/>
            <person name="Cazenave R."/>
            <person name="Ahrendt S."/>
            <person name="Wang J."/>
            <person name="Lipzen A."/>
            <person name="Daum C."/>
            <person name="Barry K."/>
            <person name="Grigoriev I.V."/>
            <person name="Favel A."/>
            <person name="Rosso M.N."/>
            <person name="Martin F."/>
        </authorList>
    </citation>
    <scope>NUCLEOTIDE SEQUENCE [LARGE SCALE GENOMIC DNA]</scope>
    <source>
        <strain evidence="2 3">CIRM-BRFM 2984</strain>
    </source>
</reference>
<dbReference type="Proteomes" id="UP001362999">
    <property type="component" value="Unassembled WGS sequence"/>
</dbReference>
<feature type="region of interest" description="Disordered" evidence="1">
    <location>
        <begin position="49"/>
        <end position="411"/>
    </location>
</feature>
<evidence type="ECO:0000313" key="3">
    <source>
        <dbReference type="Proteomes" id="UP001362999"/>
    </source>
</evidence>
<proteinExistence type="predicted"/>